<keyword evidence="3" id="KW-1185">Reference proteome</keyword>
<evidence type="ECO:0000313" key="3">
    <source>
        <dbReference type="Proteomes" id="UP001152649"/>
    </source>
</evidence>
<name>A0A9W4IF96_9EURO</name>
<dbReference type="Proteomes" id="UP001152649">
    <property type="component" value="Unassembled WGS sequence"/>
</dbReference>
<dbReference type="AlphaFoldDB" id="A0A9W4IF96"/>
<evidence type="ECO:0000256" key="1">
    <source>
        <dbReference type="SAM" id="MobiDB-lite"/>
    </source>
</evidence>
<evidence type="ECO:0000313" key="2">
    <source>
        <dbReference type="EMBL" id="CAG8295584.1"/>
    </source>
</evidence>
<feature type="region of interest" description="Disordered" evidence="1">
    <location>
        <begin position="58"/>
        <end position="138"/>
    </location>
</feature>
<dbReference type="OrthoDB" id="4290694at2759"/>
<feature type="compositionally biased region" description="Polar residues" evidence="1">
    <location>
        <begin position="58"/>
        <end position="70"/>
    </location>
</feature>
<proteinExistence type="predicted"/>
<comment type="caution">
    <text evidence="2">The sequence shown here is derived from an EMBL/GenBank/DDBJ whole genome shotgun (WGS) entry which is preliminary data.</text>
</comment>
<organism evidence="2 3">
    <name type="scientific">Penicillium salamii</name>
    <dbReference type="NCBI Taxonomy" id="1612424"/>
    <lineage>
        <taxon>Eukaryota</taxon>
        <taxon>Fungi</taxon>
        <taxon>Dikarya</taxon>
        <taxon>Ascomycota</taxon>
        <taxon>Pezizomycotina</taxon>
        <taxon>Eurotiomycetes</taxon>
        <taxon>Eurotiomycetidae</taxon>
        <taxon>Eurotiales</taxon>
        <taxon>Aspergillaceae</taxon>
        <taxon>Penicillium</taxon>
    </lineage>
</organism>
<accession>A0A9W4IF96</accession>
<dbReference type="EMBL" id="CAJVPG010000062">
    <property type="protein sequence ID" value="CAG8295584.1"/>
    <property type="molecule type" value="Genomic_DNA"/>
</dbReference>
<reference evidence="2" key="1">
    <citation type="submission" date="2021-07" db="EMBL/GenBank/DDBJ databases">
        <authorList>
            <person name="Branca A.L. A."/>
        </authorList>
    </citation>
    <scope>NUCLEOTIDE SEQUENCE</scope>
</reference>
<sequence length="321" mass="35549">MYHDETPFNVSTGFPYVGVQADCPYGPTYAPLMRSAPTISPASGHDVGFQQAQSWLSAPAPSTVTQSPGSKATYREIRPKPPHDPTPIPPLPGTEDGEKYKQHRVLGRGRHSKHRGQLGHEQVQRTAKRARRTETEVTDTATLSVGDNELSTVQTPPILRQNAATLVPSSSSPVSTLSWQQSTIQDPVEAFREALKVQVLQSLRVLRQIASEFPAINLELETLESWMVEIEGVDATITPIASNTTVQVLAPFESLNSIFTKCITASGPMRGSIIRDQALDLLYYVQTYADKYHLVQNPRVYFDIGRWIERLSSATLNEQVR</sequence>
<feature type="compositionally biased region" description="Basic and acidic residues" evidence="1">
    <location>
        <begin position="73"/>
        <end position="83"/>
    </location>
</feature>
<gene>
    <name evidence="2" type="ORF">PSALAMII_LOCUS1748</name>
</gene>
<protein>
    <submittedName>
        <fullName evidence="2">Uncharacterized protein</fullName>
    </submittedName>
</protein>
<feature type="compositionally biased region" description="Basic residues" evidence="1">
    <location>
        <begin position="101"/>
        <end position="117"/>
    </location>
</feature>